<keyword evidence="9" id="KW-1185">Reference proteome</keyword>
<keyword evidence="4 7" id="KW-0663">Pyridoxal phosphate</keyword>
<comment type="cofactor">
    <cofactor evidence="1 7">
        <name>pyridoxal 5'-phosphate</name>
        <dbReference type="ChEBI" id="CHEBI:597326"/>
    </cofactor>
</comment>
<evidence type="ECO:0000256" key="7">
    <source>
        <dbReference type="HAMAP-Rule" id="MF_00375"/>
    </source>
</evidence>
<dbReference type="HAMAP" id="MF_00375">
    <property type="entry name" value="HemL_aminotrans_3"/>
    <property type="match status" value="1"/>
</dbReference>
<dbReference type="AlphaFoldDB" id="A0A2V1K4Y5"/>
<dbReference type="GO" id="GO:0042286">
    <property type="term" value="F:glutamate-1-semialdehyde 2,1-aminomutase activity"/>
    <property type="evidence" value="ECO:0007669"/>
    <property type="project" value="UniProtKB-UniRule"/>
</dbReference>
<protein>
    <recommendedName>
        <fullName evidence="7">Glutamate-1-semialdehyde 2,1-aminomutase</fullName>
        <shortName evidence="7">GSA</shortName>
        <ecNumber evidence="7">5.4.3.8</ecNumber>
    </recommendedName>
    <alternativeName>
        <fullName evidence="7">Glutamate-1-semialdehyde aminotransferase</fullName>
        <shortName evidence="7">GSA-AT</shortName>
    </alternativeName>
</protein>
<keyword evidence="6 7" id="KW-0627">Porphyrin biosynthesis</keyword>
<dbReference type="SUPFAM" id="SSF53383">
    <property type="entry name" value="PLP-dependent transferases"/>
    <property type="match status" value="1"/>
</dbReference>
<dbReference type="InterPro" id="IPR004639">
    <property type="entry name" value="4pyrrol_synth_GluAld_NH2Trfase"/>
</dbReference>
<dbReference type="NCBIfam" id="TIGR00713">
    <property type="entry name" value="hemL"/>
    <property type="match status" value="1"/>
</dbReference>
<dbReference type="Gene3D" id="3.40.640.10">
    <property type="entry name" value="Type I PLP-dependent aspartate aminotransferase-like (Major domain)"/>
    <property type="match status" value="1"/>
</dbReference>
<comment type="subcellular location">
    <subcellularLocation>
        <location evidence="7">Cytoplasm</location>
    </subcellularLocation>
</comment>
<gene>
    <name evidence="7 8" type="primary">hemL</name>
    <name evidence="8" type="ORF">DD235_06310</name>
</gene>
<dbReference type="EC" id="5.4.3.8" evidence="7"/>
<dbReference type="InterPro" id="IPR015424">
    <property type="entry name" value="PyrdxlP-dep_Trfase"/>
</dbReference>
<evidence type="ECO:0000256" key="1">
    <source>
        <dbReference type="ARBA" id="ARBA00001933"/>
    </source>
</evidence>
<sequence length="428" mass="45114">MPSNQELFERAARSIPGGVNSPVRAFGSVGGTPRFIARAQGPYIHDAEGTRYIDYIGSWGPAILGHAHPEVIRAVQEAAVNGLSFGAPTEAEIDIAEALIRRIPSIEQVRLVSSGTEATMSAIRLARGFTGRSKIVKFEGCYHGHADSLLVKAGSGLLTFGNPTSAGVPPEFVAHTLVLEYNNLDAVAQAFEQHGNEIACIIVEPFAGNMNLVKAAPGFLEGLRELCTRHGAVLVFDEVMTGLRVGPQGVQGLTGVTPDLTTLAKIIGGGMPVGAFGGRADIMARIAPVGDVYQAGTLSGNPVAVAAGLTTLRLLEAPGFYEQLAIQTRKLTDGLQARAQAAGVPFCADAVGGMFGLYFRDSIPTRYAEVSQCDTQAFNRFFHGMLDHGVHFAPSAFEAGFVSATHDDGVIQHTLDAAEDVFETVRAG</sequence>
<comment type="pathway">
    <text evidence="2">Porphyrin-containing compound metabolism; protoporphyrin-IX biosynthesis; 5-aminolevulinate from L-glutamyl-tRNA(Glu): step 2/2.</text>
</comment>
<accession>A0A2V1K4Y5</accession>
<comment type="caution">
    <text evidence="8">The sequence shown here is derived from an EMBL/GenBank/DDBJ whole genome shotgun (WGS) entry which is preliminary data.</text>
</comment>
<dbReference type="InterPro" id="IPR049704">
    <property type="entry name" value="Aminotrans_3_PPA_site"/>
</dbReference>
<dbReference type="InterPro" id="IPR015421">
    <property type="entry name" value="PyrdxlP-dep_Trfase_major"/>
</dbReference>
<organism evidence="8 9">
    <name type="scientific">Corticimicrobacter populi</name>
    <dbReference type="NCBI Taxonomy" id="2175229"/>
    <lineage>
        <taxon>Bacteria</taxon>
        <taxon>Pseudomonadati</taxon>
        <taxon>Pseudomonadota</taxon>
        <taxon>Betaproteobacteria</taxon>
        <taxon>Burkholderiales</taxon>
        <taxon>Alcaligenaceae</taxon>
        <taxon>Corticimicrobacter</taxon>
    </lineage>
</organism>
<dbReference type="GO" id="GO:0030170">
    <property type="term" value="F:pyridoxal phosphate binding"/>
    <property type="evidence" value="ECO:0007669"/>
    <property type="project" value="InterPro"/>
</dbReference>
<evidence type="ECO:0000313" key="8">
    <source>
        <dbReference type="EMBL" id="PWF23940.1"/>
    </source>
</evidence>
<dbReference type="RefSeq" id="WP_109061219.1">
    <property type="nucleotide sequence ID" value="NZ_QETA01000002.1"/>
</dbReference>
<evidence type="ECO:0000256" key="6">
    <source>
        <dbReference type="ARBA" id="ARBA00023244"/>
    </source>
</evidence>
<dbReference type="GO" id="GO:0006782">
    <property type="term" value="P:protoporphyrinogen IX biosynthetic process"/>
    <property type="evidence" value="ECO:0007669"/>
    <property type="project" value="UniProtKB-UniRule"/>
</dbReference>
<dbReference type="Proteomes" id="UP000245212">
    <property type="component" value="Unassembled WGS sequence"/>
</dbReference>
<dbReference type="PANTHER" id="PTHR43713">
    <property type="entry name" value="GLUTAMATE-1-SEMIALDEHYDE 2,1-AMINOMUTASE"/>
    <property type="match status" value="1"/>
</dbReference>
<dbReference type="InterPro" id="IPR015422">
    <property type="entry name" value="PyrdxlP-dep_Trfase_small"/>
</dbReference>
<dbReference type="GO" id="GO:0008483">
    <property type="term" value="F:transaminase activity"/>
    <property type="evidence" value="ECO:0007669"/>
    <property type="project" value="InterPro"/>
</dbReference>
<evidence type="ECO:0000256" key="3">
    <source>
        <dbReference type="ARBA" id="ARBA00008981"/>
    </source>
</evidence>
<keyword evidence="5 7" id="KW-0413">Isomerase</keyword>
<comment type="subunit">
    <text evidence="7">Homodimer.</text>
</comment>
<dbReference type="PROSITE" id="PS00600">
    <property type="entry name" value="AA_TRANSFER_CLASS_3"/>
    <property type="match status" value="1"/>
</dbReference>
<evidence type="ECO:0000256" key="4">
    <source>
        <dbReference type="ARBA" id="ARBA00022898"/>
    </source>
</evidence>
<evidence type="ECO:0000256" key="2">
    <source>
        <dbReference type="ARBA" id="ARBA00004819"/>
    </source>
</evidence>
<dbReference type="GO" id="GO:0005737">
    <property type="term" value="C:cytoplasm"/>
    <property type="evidence" value="ECO:0007669"/>
    <property type="project" value="UniProtKB-SubCell"/>
</dbReference>
<proteinExistence type="inferred from homology"/>
<dbReference type="PANTHER" id="PTHR43713:SF3">
    <property type="entry name" value="GLUTAMATE-1-SEMIALDEHYDE 2,1-AMINOMUTASE 1, CHLOROPLASTIC-RELATED"/>
    <property type="match status" value="1"/>
</dbReference>
<comment type="catalytic activity">
    <reaction evidence="7">
        <text>(S)-4-amino-5-oxopentanoate = 5-aminolevulinate</text>
        <dbReference type="Rhea" id="RHEA:14265"/>
        <dbReference type="ChEBI" id="CHEBI:57501"/>
        <dbReference type="ChEBI" id="CHEBI:356416"/>
        <dbReference type="EC" id="5.4.3.8"/>
    </reaction>
</comment>
<reference evidence="9" key="1">
    <citation type="submission" date="2018-05" db="EMBL/GenBank/DDBJ databases">
        <authorList>
            <person name="Li Y."/>
        </authorList>
    </citation>
    <scope>NUCLEOTIDE SEQUENCE [LARGE SCALE GENOMIC DNA]</scope>
    <source>
        <strain evidence="9">3d-2-2</strain>
    </source>
</reference>
<comment type="similarity">
    <text evidence="3 7">Belongs to the class-III pyridoxal-phosphate-dependent aminotransferase family. HemL subfamily.</text>
</comment>
<dbReference type="InterPro" id="IPR005814">
    <property type="entry name" value="Aminotrans_3"/>
</dbReference>
<keyword evidence="7" id="KW-0963">Cytoplasm</keyword>
<name>A0A2V1K4Y5_9BURK</name>
<dbReference type="EMBL" id="QETA01000002">
    <property type="protein sequence ID" value="PWF23940.1"/>
    <property type="molecule type" value="Genomic_DNA"/>
</dbReference>
<dbReference type="NCBIfam" id="NF000818">
    <property type="entry name" value="PRK00062.1"/>
    <property type="match status" value="1"/>
</dbReference>
<dbReference type="FunFam" id="3.40.640.10:FF:000021">
    <property type="entry name" value="Glutamate-1-semialdehyde 2,1-aminomutase"/>
    <property type="match status" value="1"/>
</dbReference>
<evidence type="ECO:0000313" key="9">
    <source>
        <dbReference type="Proteomes" id="UP000245212"/>
    </source>
</evidence>
<evidence type="ECO:0000256" key="5">
    <source>
        <dbReference type="ARBA" id="ARBA00023235"/>
    </source>
</evidence>
<dbReference type="CDD" id="cd00610">
    <property type="entry name" value="OAT_like"/>
    <property type="match status" value="1"/>
</dbReference>
<dbReference type="UniPathway" id="UPA00251">
    <property type="reaction ID" value="UER00317"/>
</dbReference>
<dbReference type="Gene3D" id="3.90.1150.10">
    <property type="entry name" value="Aspartate Aminotransferase, domain 1"/>
    <property type="match status" value="1"/>
</dbReference>
<dbReference type="Pfam" id="PF00202">
    <property type="entry name" value="Aminotran_3"/>
    <property type="match status" value="1"/>
</dbReference>
<feature type="modified residue" description="N6-(pyridoxal phosphate)lysine" evidence="7">
    <location>
        <position position="265"/>
    </location>
</feature>